<dbReference type="KEGG" id="meso:BSQ44_26150"/>
<dbReference type="EMBL" id="CP018172">
    <property type="protein sequence ID" value="APH74957.1"/>
    <property type="molecule type" value="Genomic_DNA"/>
</dbReference>
<keyword evidence="2" id="KW-1185">Reference proteome</keyword>
<protein>
    <submittedName>
        <fullName evidence="1">Universal stress protein UspA</fullName>
    </submittedName>
</protein>
<evidence type="ECO:0000313" key="1">
    <source>
        <dbReference type="EMBL" id="APH74957.1"/>
    </source>
</evidence>
<reference evidence="1 2" key="1">
    <citation type="submission" date="2016-11" db="EMBL/GenBank/DDBJ databases">
        <title>Mesorhizobium oceanicum sp. nov., isolated from deep seawater in South China Sea.</title>
        <authorList>
            <person name="Fu G.-Y."/>
        </authorList>
    </citation>
    <scope>NUCLEOTIDE SEQUENCE [LARGE SCALE GENOMIC DNA]</scope>
    <source>
        <strain evidence="1 2">B7</strain>
        <plasmid evidence="2">Plasmid unnamed1</plasmid>
    </source>
</reference>
<dbReference type="Gene3D" id="3.40.50.12370">
    <property type="match status" value="1"/>
</dbReference>
<accession>A0A1L3SZV4</accession>
<geneLocation type="plasmid" evidence="1">
    <name>unnamed1</name>
</geneLocation>
<dbReference type="AlphaFoldDB" id="A0A1L3SZV4"/>
<dbReference type="OrthoDB" id="9804721at2"/>
<sequence length="268" mass="29051">MTDFCEIVVDACPRSNLTSTLEFAREMVKVFDARISVASYVWPKTSMKDVLAPNVFWAEEQTRLMERALASSRSIVDKVFGADSEQVHWCSGIGEPTAAMQAHLLTADLLITDSSDEDESVLPNPAHVALGSGVPVLRLGRSVANARFPRILVAWKDTAQARRAVHDALPLLVRAESVSVVGVGDEVSSERLDAVATHLRSHGAKAQYSHIPNTTGDACSSLLEQAGREGSDLIVTGVFGRNSLVERVFGGVTTEMLKSTDICWFMAH</sequence>
<organism evidence="1 2">
    <name type="scientific">Aquibium oceanicum</name>
    <dbReference type="NCBI Taxonomy" id="1670800"/>
    <lineage>
        <taxon>Bacteria</taxon>
        <taxon>Pseudomonadati</taxon>
        <taxon>Pseudomonadota</taxon>
        <taxon>Alphaproteobacteria</taxon>
        <taxon>Hyphomicrobiales</taxon>
        <taxon>Phyllobacteriaceae</taxon>
        <taxon>Aquibium</taxon>
    </lineage>
</organism>
<dbReference type="SUPFAM" id="SSF52402">
    <property type="entry name" value="Adenine nucleotide alpha hydrolases-like"/>
    <property type="match status" value="1"/>
</dbReference>
<keyword evidence="1" id="KW-0614">Plasmid</keyword>
<dbReference type="Proteomes" id="UP000182840">
    <property type="component" value="Plasmid unnamed1"/>
</dbReference>
<gene>
    <name evidence="1" type="ORF">BSQ44_26150</name>
</gene>
<dbReference type="RefSeq" id="WP_072608410.1">
    <property type="nucleotide sequence ID" value="NZ_CP018172.1"/>
</dbReference>
<name>A0A1L3SZV4_9HYPH</name>
<evidence type="ECO:0000313" key="2">
    <source>
        <dbReference type="Proteomes" id="UP000182840"/>
    </source>
</evidence>
<proteinExistence type="predicted"/>
<dbReference type="CDD" id="cd00293">
    <property type="entry name" value="USP-like"/>
    <property type="match status" value="1"/>
</dbReference>